<dbReference type="PANTHER" id="PTHR36299">
    <property type="entry name" value="AGAP008005-PA"/>
    <property type="match status" value="1"/>
</dbReference>
<dbReference type="AlphaFoldDB" id="A0A6B9KZ28"/>
<dbReference type="EMBL" id="MN208291">
    <property type="protein sequence ID" value="QHB21480.1"/>
    <property type="molecule type" value="mRNA"/>
</dbReference>
<evidence type="ECO:0000256" key="1">
    <source>
        <dbReference type="SAM" id="SignalP"/>
    </source>
</evidence>
<reference evidence="3" key="1">
    <citation type="journal article" date="2019" name="Toxins">
        <title>Missiles of mass disruption: composition and glandular origin of venom used as a projectile defensive weapon by the assassin bug Platymeris rhadamanthus.</title>
        <authorList>
            <person name="Walker A.A."/>
            <person name="Robinson S.D."/>
            <person name="Undheim E.A.B."/>
            <person name="Jin J."/>
            <person name="Han X."/>
            <person name="Fry B.G."/>
            <person name="Vetter I."/>
            <person name="King G.F."/>
        </authorList>
    </citation>
    <scope>NUCLEOTIDE SEQUENCE</scope>
    <source>
        <tissue evidence="3">Venom glands</tissue>
    </source>
</reference>
<feature type="domain" description="DUF4773" evidence="2">
    <location>
        <begin position="63"/>
        <end position="175"/>
    </location>
</feature>
<name>A0A6B9KZ28_PLARH</name>
<dbReference type="Pfam" id="PF15998">
    <property type="entry name" value="DUF4773"/>
    <property type="match status" value="1"/>
</dbReference>
<evidence type="ECO:0000259" key="2">
    <source>
        <dbReference type="Pfam" id="PF15998"/>
    </source>
</evidence>
<evidence type="ECO:0000313" key="3">
    <source>
        <dbReference type="EMBL" id="QHB21480.1"/>
    </source>
</evidence>
<proteinExistence type="evidence at transcript level"/>
<sequence>MFKLDLLLMIFGASCLLFSQASILTDEEKRALADAPLIPVKFRGHSQVTGRSIEDTLRELKKKCKCQGKICGCCTEFEVSFLTVEGCAKISIIPEEKAFEVFLSAANKPVIKHKISARQLEKICGSIANVKELEICMSTTLDEDKPNEITSCLSIDIVYEEILIANFNFECLKYADNQLTFIENTKTENDALINLKVKSPFHLVAKIIKVLINKLEEA</sequence>
<organism evidence="3">
    <name type="scientific">Platymeris rhadamanthus</name>
    <name type="common">Red spot assassin bug</name>
    <dbReference type="NCBI Taxonomy" id="1134088"/>
    <lineage>
        <taxon>Eukaryota</taxon>
        <taxon>Metazoa</taxon>
        <taxon>Ecdysozoa</taxon>
        <taxon>Arthropoda</taxon>
        <taxon>Hexapoda</taxon>
        <taxon>Insecta</taxon>
        <taxon>Pterygota</taxon>
        <taxon>Neoptera</taxon>
        <taxon>Paraneoptera</taxon>
        <taxon>Hemiptera</taxon>
        <taxon>Heteroptera</taxon>
        <taxon>Panheteroptera</taxon>
        <taxon>Cimicomorpha</taxon>
        <taxon>Reduviidae</taxon>
        <taxon>Platymeris</taxon>
    </lineage>
</organism>
<keyword evidence="1" id="KW-0732">Signal</keyword>
<feature type="chain" id="PRO_5025374708" evidence="1">
    <location>
        <begin position="22"/>
        <end position="218"/>
    </location>
</feature>
<accession>A0A6B9KZ28</accession>
<protein>
    <submittedName>
        <fullName evidence="3">Venom protein family 2 protein 5</fullName>
    </submittedName>
</protein>
<dbReference type="InterPro" id="IPR031941">
    <property type="entry name" value="DUF4773"/>
</dbReference>
<dbReference type="PANTHER" id="PTHR36299:SF4">
    <property type="entry name" value="GH07892P-RELATED"/>
    <property type="match status" value="1"/>
</dbReference>
<feature type="signal peptide" evidence="1">
    <location>
        <begin position="1"/>
        <end position="21"/>
    </location>
</feature>